<dbReference type="Pfam" id="PF10536">
    <property type="entry name" value="PMD"/>
    <property type="match status" value="1"/>
</dbReference>
<comment type="caution">
    <text evidence="7">The sequence shown here is derived from an EMBL/GenBank/DDBJ whole genome shotgun (WGS) entry which is preliminary data.</text>
</comment>
<keyword evidence="8" id="KW-1185">Reference proteome</keyword>
<dbReference type="GO" id="GO:0003676">
    <property type="term" value="F:nucleic acid binding"/>
    <property type="evidence" value="ECO:0007669"/>
    <property type="project" value="InterPro"/>
</dbReference>
<gene>
    <name evidence="7" type="ORF">QYE76_004905</name>
</gene>
<dbReference type="SMART" id="SM00575">
    <property type="entry name" value="ZnF_PMZ"/>
    <property type="match status" value="1"/>
</dbReference>
<feature type="domain" description="SWIM-type" evidence="6">
    <location>
        <begin position="424"/>
        <end position="461"/>
    </location>
</feature>
<evidence type="ECO:0000313" key="8">
    <source>
        <dbReference type="Proteomes" id="UP001231189"/>
    </source>
</evidence>
<dbReference type="GO" id="GO:0010073">
    <property type="term" value="P:meristem maintenance"/>
    <property type="evidence" value="ECO:0007669"/>
    <property type="project" value="InterPro"/>
</dbReference>
<reference evidence="7" key="1">
    <citation type="submission" date="2023-07" db="EMBL/GenBank/DDBJ databases">
        <title>A chromosome-level genome assembly of Lolium multiflorum.</title>
        <authorList>
            <person name="Chen Y."/>
            <person name="Copetti D."/>
            <person name="Kolliker R."/>
            <person name="Studer B."/>
        </authorList>
    </citation>
    <scope>NUCLEOTIDE SEQUENCE</scope>
    <source>
        <strain evidence="7">02402/16</strain>
        <tissue evidence="7">Leaf</tissue>
    </source>
</reference>
<feature type="compositionally biased region" description="Acidic residues" evidence="5">
    <location>
        <begin position="1"/>
        <end position="23"/>
    </location>
</feature>
<name>A0AAD8RRZ7_LOLMU</name>
<feature type="compositionally biased region" description="Low complexity" evidence="5">
    <location>
        <begin position="1319"/>
        <end position="1354"/>
    </location>
</feature>
<dbReference type="InterPro" id="IPR007527">
    <property type="entry name" value="Znf_SWIM"/>
</dbReference>
<evidence type="ECO:0000256" key="1">
    <source>
        <dbReference type="ARBA" id="ARBA00022723"/>
    </source>
</evidence>
<evidence type="ECO:0000256" key="4">
    <source>
        <dbReference type="PROSITE-ProRule" id="PRU00325"/>
    </source>
</evidence>
<keyword evidence="2 4" id="KW-0863">Zinc-finger</keyword>
<dbReference type="GO" id="GO:0008270">
    <property type="term" value="F:zinc ion binding"/>
    <property type="evidence" value="ECO:0007669"/>
    <property type="project" value="UniProtKB-KW"/>
</dbReference>
<dbReference type="Pfam" id="PF04434">
    <property type="entry name" value="SWIM"/>
    <property type="match status" value="1"/>
</dbReference>
<evidence type="ECO:0000313" key="7">
    <source>
        <dbReference type="EMBL" id="KAK1630590.1"/>
    </source>
</evidence>
<sequence length="1487" mass="168110">MEEEDTEGETDDDDSDESDDGEEVPIPGRWNHSFSSAMTINDGLDSNWEYHQNNLAVGAMFPSKLHMQDAIIKWAMASQRELRTTVSSGKFLTMECVDINCPGRVHGYVPKYDTIWRVSDFVPHSCELVSILNDHCNLSSNLIARLLYTEIVEGQAMRVNAIQKNVKKHHFYTISYGKAWRAKQRAMEMRFGSFRDAYDAVVHMLQTLQARNPGTYVNIQDLFLPESPSYRELTKKQVVERKAARDANIAAHMQAVAAGTTAGEAPVYEAPEGLCDLPGFDPPGTRRRQGRQIKNFEQWIEHEPKERWSLLHDTHGARYGVMTTNLAESYNFVLRGNRALPLTAIVEGIFMGTVKYYRDRREKAWMHMVNKPATPYCSKIMEYMHKKKEKAKHLPVVQIGNVERRFEVRLPTDRFGCGNPQRTHDVKIGNEERPTCECTCNKPKLLHLPCSHVLAVCGVLGMSEISFVSPYYLKEAVLNTWTGELEGFRSMGNFNTVNPAERRYIPNPTLLRTGIGRRPSQRIRNDMDESEAGGPTRQCFLCNQFGHWDSNCTTFGTGPAGRGQREMAGRSLLNRDIDRAHRAAKLEANPNSLSPMVTRGGNQNWQIHPGWVQRLKWAGLLPFARLVEATRSEVIGERVGTPIKRLQQDHSLLTSLVDRWRPETHTFHFRWGEMAPTLQDVSFLLGLPLAGQPIGPLAEPVRWDEEMPERFEGTRAGQTEFLCEDHGPKCDWLLNFEVSQFTPPMSEAQITRSLEAYILWLLGKVMFIENHQTTISRRFIPIALEIAEAQTADDIIQRSWGSAVLAATYRGLCNACTLVSPKSGLLGCPLLLQLWSWERFPIGRPDIDAERPFGANELDDPDHIDMPTFGILWTRRERRFARDQVRNCYPAFTEQFDVLDDRAVIWQPYTAAAVHARYPGGISNLCYRDCAYWMTQSKIIFDVSVEIMSQQRIMRQFGSRQLVDPPPPIAPLPAYVHKYNRKGTSHSSTWWLQRVGSYVAEWAGATTHVWPNDEQFDPQEFDAYLQRYTAATRVRLIQPTDPAEAPPASMHDMYPIQSTAGSRQHAGQLTADLQDEVARYTRQVSSAPLLQRDQHVSWLRRLEDKLRGIYSAITCSRSSDVVQHHLLPPRPSTQQQRRPHLTPTVTPRPPPPGRAGGSSWQQHTPSVDDYQYQQHGSRPRITPTATPRPPPPDQAGGSSWQQHHTPSFDDLQYHQQQAAFDQWQQQQAPFMGGAGYTQGYTQHTASNPSWGASDQDPEHMEYYSTQQNYVGLVNFQRYLLRFSPKLYGRSAVFVFFVRKPEPQGVERSTKPLISPSSPPSSTAARRRASASPPASQSPRTPTPHRNNPVRLLRALPPPPPVPCLGASIPHPHRTTTARLLRAPPPPPPPPPSSSSPHGAPRAFLLSPRHWRRPLCFEHRKCVAHGCRHVRAPPAEPYSRCRLSTLAASAHPDHSSSGDERPSCAPSEIVQKTSCAPKGICPEQKLCS</sequence>
<feature type="compositionally biased region" description="Polar residues" evidence="5">
    <location>
        <begin position="1238"/>
        <end position="1252"/>
    </location>
</feature>
<dbReference type="SUPFAM" id="SSF57756">
    <property type="entry name" value="Retrovirus zinc finger-like domains"/>
    <property type="match status" value="1"/>
</dbReference>
<dbReference type="PANTHER" id="PTHR46033:SF78">
    <property type="entry name" value="OS06G0232700 PROTEIN"/>
    <property type="match status" value="1"/>
</dbReference>
<evidence type="ECO:0000256" key="5">
    <source>
        <dbReference type="SAM" id="MobiDB-lite"/>
    </source>
</evidence>
<feature type="compositionally biased region" description="Polar residues" evidence="5">
    <location>
        <begin position="1196"/>
        <end position="1205"/>
    </location>
</feature>
<keyword evidence="3" id="KW-0862">Zinc</keyword>
<dbReference type="InterPro" id="IPR019557">
    <property type="entry name" value="AminoTfrase-like_pln_mobile"/>
</dbReference>
<dbReference type="PANTHER" id="PTHR46033">
    <property type="entry name" value="PROTEIN MAIN-LIKE 2"/>
    <property type="match status" value="1"/>
</dbReference>
<protein>
    <recommendedName>
        <fullName evidence="6">SWIM-type domain-containing protein</fullName>
    </recommendedName>
</protein>
<evidence type="ECO:0000256" key="3">
    <source>
        <dbReference type="ARBA" id="ARBA00022833"/>
    </source>
</evidence>
<dbReference type="InterPro" id="IPR044824">
    <property type="entry name" value="MAIN-like"/>
</dbReference>
<evidence type="ECO:0000259" key="6">
    <source>
        <dbReference type="PROSITE" id="PS50966"/>
    </source>
</evidence>
<keyword evidence="1" id="KW-0479">Metal-binding</keyword>
<feature type="compositionally biased region" description="Pro residues" evidence="5">
    <location>
        <begin position="1382"/>
        <end position="1393"/>
    </location>
</feature>
<feature type="compositionally biased region" description="Low complexity" evidence="5">
    <location>
        <begin position="1132"/>
        <end position="1145"/>
    </location>
</feature>
<accession>A0AAD8RRZ7</accession>
<organism evidence="7 8">
    <name type="scientific">Lolium multiflorum</name>
    <name type="common">Italian ryegrass</name>
    <name type="synonym">Lolium perenne subsp. multiflorum</name>
    <dbReference type="NCBI Taxonomy" id="4521"/>
    <lineage>
        <taxon>Eukaryota</taxon>
        <taxon>Viridiplantae</taxon>
        <taxon>Streptophyta</taxon>
        <taxon>Embryophyta</taxon>
        <taxon>Tracheophyta</taxon>
        <taxon>Spermatophyta</taxon>
        <taxon>Magnoliopsida</taxon>
        <taxon>Liliopsida</taxon>
        <taxon>Poales</taxon>
        <taxon>Poaceae</taxon>
        <taxon>BOP clade</taxon>
        <taxon>Pooideae</taxon>
        <taxon>Poodae</taxon>
        <taxon>Poeae</taxon>
        <taxon>Poeae Chloroplast Group 2 (Poeae type)</taxon>
        <taxon>Loliodinae</taxon>
        <taxon>Loliinae</taxon>
        <taxon>Lolium</taxon>
    </lineage>
</organism>
<dbReference type="Proteomes" id="UP001231189">
    <property type="component" value="Unassembled WGS sequence"/>
</dbReference>
<feature type="compositionally biased region" description="Polar residues" evidence="5">
    <location>
        <begin position="1158"/>
        <end position="1176"/>
    </location>
</feature>
<evidence type="ECO:0000256" key="2">
    <source>
        <dbReference type="ARBA" id="ARBA00022771"/>
    </source>
</evidence>
<dbReference type="EMBL" id="JAUUTY010000005">
    <property type="protein sequence ID" value="KAK1630590.1"/>
    <property type="molecule type" value="Genomic_DNA"/>
</dbReference>
<feature type="region of interest" description="Disordered" evidence="5">
    <location>
        <begin position="1234"/>
        <end position="1257"/>
    </location>
</feature>
<dbReference type="InterPro" id="IPR006564">
    <property type="entry name" value="Znf_PMZ"/>
</dbReference>
<dbReference type="PROSITE" id="PS50966">
    <property type="entry name" value="ZF_SWIM"/>
    <property type="match status" value="1"/>
</dbReference>
<feature type="region of interest" description="Disordered" evidence="5">
    <location>
        <begin position="1"/>
        <end position="28"/>
    </location>
</feature>
<proteinExistence type="predicted"/>
<dbReference type="InterPro" id="IPR036875">
    <property type="entry name" value="Znf_CCHC_sf"/>
</dbReference>
<feature type="region of interest" description="Disordered" evidence="5">
    <location>
        <begin position="1304"/>
        <end position="1402"/>
    </location>
</feature>
<feature type="region of interest" description="Disordered" evidence="5">
    <location>
        <begin position="1125"/>
        <end position="1206"/>
    </location>
</feature>